<keyword evidence="7" id="KW-1185">Reference proteome</keyword>
<dbReference type="PANTHER" id="PTHR34535:SF3">
    <property type="entry name" value="HYDROGENASE MATURATION FACTOR HYPA"/>
    <property type="match status" value="1"/>
</dbReference>
<dbReference type="GO" id="GO:0016151">
    <property type="term" value="F:nickel cation binding"/>
    <property type="evidence" value="ECO:0007669"/>
    <property type="project" value="UniProtKB-UniRule"/>
</dbReference>
<dbReference type="AlphaFoldDB" id="A0A1A8XLR9"/>
<dbReference type="PANTHER" id="PTHR34535">
    <property type="entry name" value="HYDROGENASE MATURATION FACTOR HYPA"/>
    <property type="match status" value="1"/>
</dbReference>
<comment type="similarity">
    <text evidence="1 5">Belongs to the HypA/HybF family.</text>
</comment>
<evidence type="ECO:0000256" key="2">
    <source>
        <dbReference type="ARBA" id="ARBA00022596"/>
    </source>
</evidence>
<evidence type="ECO:0000256" key="4">
    <source>
        <dbReference type="ARBA" id="ARBA00022833"/>
    </source>
</evidence>
<keyword evidence="2 5" id="KW-0533">Nickel</keyword>
<proteinExistence type="inferred from homology"/>
<dbReference type="GO" id="GO:0008270">
    <property type="term" value="F:zinc ion binding"/>
    <property type="evidence" value="ECO:0007669"/>
    <property type="project" value="UniProtKB-UniRule"/>
</dbReference>
<keyword evidence="3 5" id="KW-0479">Metal-binding</keyword>
<dbReference type="Pfam" id="PF01155">
    <property type="entry name" value="HypA"/>
    <property type="match status" value="1"/>
</dbReference>
<dbReference type="GO" id="GO:0051604">
    <property type="term" value="P:protein maturation"/>
    <property type="evidence" value="ECO:0007669"/>
    <property type="project" value="InterPro"/>
</dbReference>
<feature type="binding site" evidence="5">
    <location>
        <position position="89"/>
    </location>
    <ligand>
        <name>Zn(2+)</name>
        <dbReference type="ChEBI" id="CHEBI:29105"/>
    </ligand>
</feature>
<feature type="binding site" evidence="5">
    <location>
        <position position="2"/>
    </location>
    <ligand>
        <name>Ni(2+)</name>
        <dbReference type="ChEBI" id="CHEBI:49786"/>
    </ligand>
</feature>
<dbReference type="PIRSF" id="PIRSF004761">
    <property type="entry name" value="Hydrgn_mat_HypA"/>
    <property type="match status" value="1"/>
</dbReference>
<evidence type="ECO:0000256" key="1">
    <source>
        <dbReference type="ARBA" id="ARBA00010748"/>
    </source>
</evidence>
<dbReference type="EMBL" id="FLQX01000095">
    <property type="protein sequence ID" value="SBT05357.1"/>
    <property type="molecule type" value="Genomic_DNA"/>
</dbReference>
<protein>
    <recommendedName>
        <fullName evidence="5">Hydrogenase maturation factor HypA</fullName>
    </recommendedName>
</protein>
<feature type="binding site" evidence="5">
    <location>
        <position position="76"/>
    </location>
    <ligand>
        <name>Zn(2+)</name>
        <dbReference type="ChEBI" id="CHEBI:29105"/>
    </ligand>
</feature>
<dbReference type="RefSeq" id="WP_186406507.1">
    <property type="nucleotide sequence ID" value="NZ_FLQX01000095.1"/>
</dbReference>
<dbReference type="STRING" id="1860102.ACCAA_200108"/>
<organism evidence="6 7">
    <name type="scientific">Candidatus Accumulibacter aalborgensis</name>
    <dbReference type="NCBI Taxonomy" id="1860102"/>
    <lineage>
        <taxon>Bacteria</taxon>
        <taxon>Pseudomonadati</taxon>
        <taxon>Pseudomonadota</taxon>
        <taxon>Betaproteobacteria</taxon>
        <taxon>Candidatus Accumulibacter</taxon>
    </lineage>
</organism>
<feature type="binding site" evidence="5">
    <location>
        <position position="92"/>
    </location>
    <ligand>
        <name>Zn(2+)</name>
        <dbReference type="ChEBI" id="CHEBI:29105"/>
    </ligand>
</feature>
<gene>
    <name evidence="5 6" type="primary">hypA</name>
    <name evidence="6" type="ORF">ACCAA_200108</name>
</gene>
<dbReference type="Proteomes" id="UP000199169">
    <property type="component" value="Unassembled WGS sequence"/>
</dbReference>
<comment type="function">
    <text evidence="5">Involved in the maturation of [NiFe] hydrogenases. Required for nickel insertion into the metal center of the hydrogenase.</text>
</comment>
<accession>A0A1A8XLR9</accession>
<dbReference type="NCBIfam" id="TIGR00100">
    <property type="entry name" value="hypA"/>
    <property type="match status" value="1"/>
</dbReference>
<evidence type="ECO:0000313" key="7">
    <source>
        <dbReference type="Proteomes" id="UP000199169"/>
    </source>
</evidence>
<evidence type="ECO:0000313" key="6">
    <source>
        <dbReference type="EMBL" id="SBT05357.1"/>
    </source>
</evidence>
<dbReference type="HAMAP" id="MF_00213">
    <property type="entry name" value="HypA_HybF"/>
    <property type="match status" value="1"/>
</dbReference>
<evidence type="ECO:0000256" key="3">
    <source>
        <dbReference type="ARBA" id="ARBA00022723"/>
    </source>
</evidence>
<reference evidence="6 7" key="1">
    <citation type="submission" date="2016-06" db="EMBL/GenBank/DDBJ databases">
        <authorList>
            <person name="Kjaerup R.B."/>
            <person name="Dalgaard T.S."/>
            <person name="Juul-Madsen H.R."/>
        </authorList>
    </citation>
    <scope>NUCLEOTIDE SEQUENCE [LARGE SCALE GENOMIC DNA]</scope>
    <source>
        <strain evidence="6">3</strain>
    </source>
</reference>
<keyword evidence="4 5" id="KW-0862">Zinc</keyword>
<evidence type="ECO:0000256" key="5">
    <source>
        <dbReference type="HAMAP-Rule" id="MF_00213"/>
    </source>
</evidence>
<sequence>MHEMSLAMGILQIVEDAARAQKFQRVRSVVLEIGQLSVVETEAISFCFDAVTRGTLADGATLNVIAVAGQGLCFNCHKTVPLAALYDPCPACGGYPVEATGGTEMRVKELEVE</sequence>
<dbReference type="Gene3D" id="3.30.2320.80">
    <property type="match status" value="1"/>
</dbReference>
<dbReference type="InterPro" id="IPR020538">
    <property type="entry name" value="Hydgase_Ni_incorp_HypA/HybF_CS"/>
</dbReference>
<name>A0A1A8XLR9_9PROT</name>
<feature type="binding site" evidence="5">
    <location>
        <position position="73"/>
    </location>
    <ligand>
        <name>Zn(2+)</name>
        <dbReference type="ChEBI" id="CHEBI:29105"/>
    </ligand>
</feature>
<dbReference type="PROSITE" id="PS01249">
    <property type="entry name" value="HYPA"/>
    <property type="match status" value="1"/>
</dbReference>
<dbReference type="InterPro" id="IPR000688">
    <property type="entry name" value="HypA/HybF"/>
</dbReference>